<keyword evidence="2" id="KW-1185">Reference proteome</keyword>
<sequence>MPPQAAANLARIQKDAQAARVADLTRRFTMLVRACGLDGDPLADAVGELDRWLSETRNCGVAALETFEAGMAQDGPAVRAALTTSWSNAQAEGQISRLKMLKRTMYSRASFALLRRVLLAA</sequence>
<evidence type="ECO:0000313" key="1">
    <source>
        <dbReference type="EMBL" id="GLS69879.1"/>
    </source>
</evidence>
<dbReference type="AlphaFoldDB" id="A0AA37WRC9"/>
<protein>
    <recommendedName>
        <fullName evidence="3">Transposase</fullName>
    </recommendedName>
</protein>
<evidence type="ECO:0008006" key="3">
    <source>
        <dbReference type="Google" id="ProtNLM"/>
    </source>
</evidence>
<gene>
    <name evidence="1" type="ORF">GCM10007890_18920</name>
</gene>
<dbReference type="Proteomes" id="UP001157440">
    <property type="component" value="Unassembled WGS sequence"/>
</dbReference>
<dbReference type="InterPro" id="IPR047951">
    <property type="entry name" value="Transpos_ISL3"/>
</dbReference>
<dbReference type="PANTHER" id="PTHR33498">
    <property type="entry name" value="TRANSPOSASE FOR INSERTION SEQUENCE ELEMENT IS1557"/>
    <property type="match status" value="1"/>
</dbReference>
<evidence type="ECO:0000313" key="2">
    <source>
        <dbReference type="Proteomes" id="UP001157440"/>
    </source>
</evidence>
<dbReference type="PANTHER" id="PTHR33498:SF1">
    <property type="entry name" value="TRANSPOSASE FOR INSERTION SEQUENCE ELEMENT IS1557"/>
    <property type="match status" value="1"/>
</dbReference>
<comment type="caution">
    <text evidence="1">The sequence shown here is derived from an EMBL/GenBank/DDBJ whole genome shotgun (WGS) entry which is preliminary data.</text>
</comment>
<dbReference type="EMBL" id="BSPL01000012">
    <property type="protein sequence ID" value="GLS69879.1"/>
    <property type="molecule type" value="Genomic_DNA"/>
</dbReference>
<accession>A0AA37WRC9</accession>
<name>A0AA37WRC9_9HYPH</name>
<organism evidence="1 2">
    <name type="scientific">Methylobacterium tardum</name>
    <dbReference type="NCBI Taxonomy" id="374432"/>
    <lineage>
        <taxon>Bacteria</taxon>
        <taxon>Pseudomonadati</taxon>
        <taxon>Pseudomonadota</taxon>
        <taxon>Alphaproteobacteria</taxon>
        <taxon>Hyphomicrobiales</taxon>
        <taxon>Methylobacteriaceae</taxon>
        <taxon>Methylobacterium</taxon>
    </lineage>
</organism>
<reference evidence="2" key="1">
    <citation type="journal article" date="2019" name="Int. J. Syst. Evol. Microbiol.">
        <title>The Global Catalogue of Microorganisms (GCM) 10K type strain sequencing project: providing services to taxonomists for standard genome sequencing and annotation.</title>
        <authorList>
            <consortium name="The Broad Institute Genomics Platform"/>
            <consortium name="The Broad Institute Genome Sequencing Center for Infectious Disease"/>
            <person name="Wu L."/>
            <person name="Ma J."/>
        </authorList>
    </citation>
    <scope>NUCLEOTIDE SEQUENCE [LARGE SCALE GENOMIC DNA]</scope>
    <source>
        <strain evidence="2">NBRC 103632</strain>
    </source>
</reference>
<proteinExistence type="predicted"/>